<keyword evidence="14" id="KW-0333">Golgi apparatus</keyword>
<keyword evidence="7" id="KW-0121">Carboxypeptidase</keyword>
<feature type="domain" description="Peptidase M28" evidence="23">
    <location>
        <begin position="241"/>
        <end position="432"/>
    </location>
</feature>
<dbReference type="Proteomes" id="UP000326921">
    <property type="component" value="Chromosome"/>
</dbReference>
<comment type="subcellular location">
    <subcellularLocation>
        <location evidence="1">Endoplasmic reticulum</location>
    </subcellularLocation>
    <subcellularLocation>
        <location evidence="3">Golgi apparatus</location>
    </subcellularLocation>
    <subcellularLocation>
        <location evidence="2">Lysosome</location>
    </subcellularLocation>
    <subcellularLocation>
        <location evidence="4">Secreted</location>
    </subcellularLocation>
</comment>
<evidence type="ECO:0000256" key="8">
    <source>
        <dbReference type="ARBA" id="ARBA00022670"/>
    </source>
</evidence>
<keyword evidence="6" id="KW-0964">Secreted</keyword>
<evidence type="ECO:0000256" key="20">
    <source>
        <dbReference type="ARBA" id="ARBA00033328"/>
    </source>
</evidence>
<keyword evidence="17" id="KW-0325">Glycoprotein</keyword>
<feature type="domain" description="PA" evidence="22">
    <location>
        <begin position="117"/>
        <end position="214"/>
    </location>
</feature>
<accession>A0A5Q0Q6U4</accession>
<feature type="chain" id="PRO_5024992727" description="Carboxypeptidase Q" evidence="21">
    <location>
        <begin position="19"/>
        <end position="479"/>
    </location>
</feature>
<keyword evidence="25" id="KW-1185">Reference proteome</keyword>
<dbReference type="SUPFAM" id="SSF52025">
    <property type="entry name" value="PA domain"/>
    <property type="match status" value="1"/>
</dbReference>
<gene>
    <name evidence="24" type="ORF">GFH32_01500</name>
</gene>
<evidence type="ECO:0000313" key="24">
    <source>
        <dbReference type="EMBL" id="QGA25076.1"/>
    </source>
</evidence>
<dbReference type="GO" id="GO:0046872">
    <property type="term" value="F:metal ion binding"/>
    <property type="evidence" value="ECO:0007669"/>
    <property type="project" value="UniProtKB-KW"/>
</dbReference>
<dbReference type="InterPro" id="IPR007484">
    <property type="entry name" value="Peptidase_M28"/>
</dbReference>
<evidence type="ECO:0000256" key="18">
    <source>
        <dbReference type="ARBA" id="ARBA00023228"/>
    </source>
</evidence>
<keyword evidence="13" id="KW-0862">Zinc</keyword>
<evidence type="ECO:0000256" key="14">
    <source>
        <dbReference type="ARBA" id="ARBA00023034"/>
    </source>
</evidence>
<dbReference type="KEGG" id="sphe:GFH32_01500"/>
<evidence type="ECO:0000256" key="9">
    <source>
        <dbReference type="ARBA" id="ARBA00022723"/>
    </source>
</evidence>
<comment type="subunit">
    <text evidence="19">Homodimer. The monomeric form is inactive while the homodimer is active.</text>
</comment>
<dbReference type="InterPro" id="IPR039866">
    <property type="entry name" value="CPQ"/>
</dbReference>
<evidence type="ECO:0000256" key="19">
    <source>
        <dbReference type="ARBA" id="ARBA00025833"/>
    </source>
</evidence>
<dbReference type="Gene3D" id="3.50.30.30">
    <property type="match status" value="1"/>
</dbReference>
<evidence type="ECO:0000256" key="4">
    <source>
        <dbReference type="ARBA" id="ARBA00004613"/>
    </source>
</evidence>
<evidence type="ECO:0000256" key="12">
    <source>
        <dbReference type="ARBA" id="ARBA00022824"/>
    </source>
</evidence>
<keyword evidence="10 21" id="KW-0732">Signal</keyword>
<evidence type="ECO:0000256" key="13">
    <source>
        <dbReference type="ARBA" id="ARBA00022833"/>
    </source>
</evidence>
<keyword evidence="11" id="KW-0378">Hydrolase</keyword>
<dbReference type="EMBL" id="CP045652">
    <property type="protein sequence ID" value="QGA25076.1"/>
    <property type="molecule type" value="Genomic_DNA"/>
</dbReference>
<evidence type="ECO:0000256" key="7">
    <source>
        <dbReference type="ARBA" id="ARBA00022645"/>
    </source>
</evidence>
<feature type="signal peptide" evidence="21">
    <location>
        <begin position="1"/>
        <end position="18"/>
    </location>
</feature>
<keyword evidence="12" id="KW-0256">Endoplasmic reticulum</keyword>
<keyword evidence="18" id="KW-0458">Lysosome</keyword>
<evidence type="ECO:0000256" key="11">
    <source>
        <dbReference type="ARBA" id="ARBA00022801"/>
    </source>
</evidence>
<evidence type="ECO:0000256" key="6">
    <source>
        <dbReference type="ARBA" id="ARBA00022525"/>
    </source>
</evidence>
<name>A0A5Q0Q6U4_9SPHI</name>
<dbReference type="SUPFAM" id="SSF53187">
    <property type="entry name" value="Zn-dependent exopeptidases"/>
    <property type="match status" value="1"/>
</dbReference>
<evidence type="ECO:0000256" key="1">
    <source>
        <dbReference type="ARBA" id="ARBA00004240"/>
    </source>
</evidence>
<keyword evidence="16" id="KW-0865">Zymogen</keyword>
<dbReference type="GO" id="GO:0005764">
    <property type="term" value="C:lysosome"/>
    <property type="evidence" value="ECO:0007669"/>
    <property type="project" value="UniProtKB-SubCell"/>
</dbReference>
<evidence type="ECO:0000256" key="17">
    <source>
        <dbReference type="ARBA" id="ARBA00023180"/>
    </source>
</evidence>
<dbReference type="PANTHER" id="PTHR12053">
    <property type="entry name" value="PROTEASE FAMILY M28 PLASMA GLUTAMATE CARBOXYPEPTIDASE-RELATED"/>
    <property type="match status" value="1"/>
</dbReference>
<evidence type="ECO:0000256" key="16">
    <source>
        <dbReference type="ARBA" id="ARBA00023145"/>
    </source>
</evidence>
<evidence type="ECO:0000256" key="15">
    <source>
        <dbReference type="ARBA" id="ARBA00023049"/>
    </source>
</evidence>
<dbReference type="GO" id="GO:0004180">
    <property type="term" value="F:carboxypeptidase activity"/>
    <property type="evidence" value="ECO:0007669"/>
    <property type="project" value="UniProtKB-KW"/>
</dbReference>
<reference evidence="24 25" key="1">
    <citation type="submission" date="2019-10" db="EMBL/GenBank/DDBJ databases">
        <authorList>
            <person name="Dong K."/>
        </authorList>
    </citation>
    <scope>NUCLEOTIDE SEQUENCE [LARGE SCALE GENOMIC DNA]</scope>
    <source>
        <strain evidence="25">dk4302</strain>
    </source>
</reference>
<evidence type="ECO:0000256" key="5">
    <source>
        <dbReference type="ARBA" id="ARBA00014116"/>
    </source>
</evidence>
<dbReference type="GO" id="GO:0070573">
    <property type="term" value="F:metallodipeptidase activity"/>
    <property type="evidence" value="ECO:0007669"/>
    <property type="project" value="InterPro"/>
</dbReference>
<evidence type="ECO:0000259" key="23">
    <source>
        <dbReference type="Pfam" id="PF04389"/>
    </source>
</evidence>
<dbReference type="InterPro" id="IPR003137">
    <property type="entry name" value="PA_domain"/>
</dbReference>
<evidence type="ECO:0000256" key="21">
    <source>
        <dbReference type="SAM" id="SignalP"/>
    </source>
</evidence>
<dbReference type="RefSeq" id="WP_153509398.1">
    <property type="nucleotide sequence ID" value="NZ_CP045652.1"/>
</dbReference>
<dbReference type="AlphaFoldDB" id="A0A5Q0Q6U4"/>
<organism evidence="24 25">
    <name type="scientific">Sphingobacterium zhuxiongii</name>
    <dbReference type="NCBI Taxonomy" id="2662364"/>
    <lineage>
        <taxon>Bacteria</taxon>
        <taxon>Pseudomonadati</taxon>
        <taxon>Bacteroidota</taxon>
        <taxon>Sphingobacteriia</taxon>
        <taxon>Sphingobacteriales</taxon>
        <taxon>Sphingobacteriaceae</taxon>
        <taxon>Sphingobacterium</taxon>
    </lineage>
</organism>
<protein>
    <recommendedName>
        <fullName evidence="5">Carboxypeptidase Q</fullName>
    </recommendedName>
    <alternativeName>
        <fullName evidence="20">Plasma glutamate carboxypeptidase</fullName>
    </alternativeName>
</protein>
<dbReference type="InterPro" id="IPR046450">
    <property type="entry name" value="PA_dom_sf"/>
</dbReference>
<evidence type="ECO:0000256" key="2">
    <source>
        <dbReference type="ARBA" id="ARBA00004371"/>
    </source>
</evidence>
<evidence type="ECO:0000256" key="3">
    <source>
        <dbReference type="ARBA" id="ARBA00004555"/>
    </source>
</evidence>
<dbReference type="Pfam" id="PF04389">
    <property type="entry name" value="Peptidase_M28"/>
    <property type="match status" value="1"/>
</dbReference>
<dbReference type="Gene3D" id="3.40.630.10">
    <property type="entry name" value="Zn peptidases"/>
    <property type="match status" value="1"/>
</dbReference>
<proteinExistence type="predicted"/>
<dbReference type="GO" id="GO:0006508">
    <property type="term" value="P:proteolysis"/>
    <property type="evidence" value="ECO:0007669"/>
    <property type="project" value="UniProtKB-KW"/>
</dbReference>
<keyword evidence="15" id="KW-0482">Metalloprotease</keyword>
<evidence type="ECO:0000313" key="25">
    <source>
        <dbReference type="Proteomes" id="UP000326921"/>
    </source>
</evidence>
<evidence type="ECO:0000256" key="10">
    <source>
        <dbReference type="ARBA" id="ARBA00022729"/>
    </source>
</evidence>
<keyword evidence="8" id="KW-0645">Protease</keyword>
<dbReference type="Pfam" id="PF02225">
    <property type="entry name" value="PA"/>
    <property type="match status" value="1"/>
</dbReference>
<evidence type="ECO:0000259" key="22">
    <source>
        <dbReference type="Pfam" id="PF02225"/>
    </source>
</evidence>
<dbReference type="PANTHER" id="PTHR12053:SF3">
    <property type="entry name" value="CARBOXYPEPTIDASE Q"/>
    <property type="match status" value="1"/>
</dbReference>
<keyword evidence="9" id="KW-0479">Metal-binding</keyword>
<sequence>MKRIYLLSLLFLGYFANAQDALKENFEKIYQEVNLHGEAYDRLKYSTEKIGHRLTGSKNGKKAETYVHDLLKSYGFQVSYQPFTAQAWSRKSLKLHFNKQEIPSVSLAHAPVRSKIEAELVDLGNGLEADYERIGDKVKGKIALVFLHILPNSGQGLKNLHRSEKTALAEKYGAAGIIFINSVKGNVLLTGTASITGKLIDIPAICIGFEEGMKWKEKLASESIVAAIDMKNKAGEATARNVLVHIPGSSLAKEKIVIGGHLDSWDLATGAVDNGIGSFAVIDIARAFKKLALNSKRSIDFVLFMGEEQGLLGSKAYVDDAIKSGTIDQIKYMINLDMINAPTGFVTTRKEMKGLMDEWGALYGQVDALFKNENAVAAGLHSDHQPFMLQGIPTATGRGGALPNNAGMYYHSNRDVFGLVEKAGLLQTTRVAAILLYALANADEIPASKLSDNAIKQFLDDNGMKEPLQISGEWRWGQD</sequence>
<dbReference type="GO" id="GO:0005576">
    <property type="term" value="C:extracellular region"/>
    <property type="evidence" value="ECO:0007669"/>
    <property type="project" value="UniProtKB-SubCell"/>
</dbReference>